<feature type="transmembrane region" description="Helical" evidence="6">
    <location>
        <begin position="423"/>
        <end position="448"/>
    </location>
</feature>
<dbReference type="PANTHER" id="PTHR30287">
    <property type="entry name" value="MEMBRANE COMPONENT OF PREDICTED ABC SUPERFAMILY METABOLITE UPTAKE TRANSPORTER"/>
    <property type="match status" value="1"/>
</dbReference>
<keyword evidence="4 6" id="KW-1133">Transmembrane helix</keyword>
<evidence type="ECO:0000256" key="1">
    <source>
        <dbReference type="ARBA" id="ARBA00004651"/>
    </source>
</evidence>
<organism evidence="8 9">
    <name type="scientific">Salinisphaera japonica YTM-1</name>
    <dbReference type="NCBI Taxonomy" id="1209778"/>
    <lineage>
        <taxon>Bacteria</taxon>
        <taxon>Pseudomonadati</taxon>
        <taxon>Pseudomonadota</taxon>
        <taxon>Gammaproteobacteria</taxon>
        <taxon>Salinisphaerales</taxon>
        <taxon>Salinisphaeraceae</taxon>
        <taxon>Salinisphaera</taxon>
    </lineage>
</organism>
<evidence type="ECO:0000256" key="4">
    <source>
        <dbReference type="ARBA" id="ARBA00022989"/>
    </source>
</evidence>
<feature type="domain" description="ABC3 transporter permease C-terminal" evidence="7">
    <location>
        <begin position="722"/>
        <end position="824"/>
    </location>
</feature>
<evidence type="ECO:0000259" key="7">
    <source>
        <dbReference type="Pfam" id="PF02687"/>
    </source>
</evidence>
<dbReference type="PANTHER" id="PTHR30287:SF1">
    <property type="entry name" value="INNER MEMBRANE PROTEIN"/>
    <property type="match status" value="1"/>
</dbReference>
<feature type="transmembrane region" description="Helical" evidence="6">
    <location>
        <begin position="477"/>
        <end position="496"/>
    </location>
</feature>
<dbReference type="RefSeq" id="WP_123657251.1">
    <property type="nucleotide sequence ID" value="NZ_AYKG01000007.1"/>
</dbReference>
<dbReference type="Proteomes" id="UP000285310">
    <property type="component" value="Unassembled WGS sequence"/>
</dbReference>
<feature type="transmembrane region" description="Helical" evidence="6">
    <location>
        <begin position="261"/>
        <end position="283"/>
    </location>
</feature>
<accession>A0A423PZY3</accession>
<dbReference type="EMBL" id="AYKG01000007">
    <property type="protein sequence ID" value="ROO31183.1"/>
    <property type="molecule type" value="Genomic_DNA"/>
</dbReference>
<dbReference type="FunCoup" id="A0A423PZY3">
    <property type="interactions" value="155"/>
</dbReference>
<feature type="transmembrane region" description="Helical" evidence="6">
    <location>
        <begin position="24"/>
        <end position="43"/>
    </location>
</feature>
<evidence type="ECO:0000313" key="8">
    <source>
        <dbReference type="EMBL" id="ROO31183.1"/>
    </source>
</evidence>
<evidence type="ECO:0000256" key="3">
    <source>
        <dbReference type="ARBA" id="ARBA00022692"/>
    </source>
</evidence>
<dbReference type="OrthoDB" id="5292592at2"/>
<comment type="caution">
    <text evidence="8">The sequence shown here is derived from an EMBL/GenBank/DDBJ whole genome shotgun (WGS) entry which is preliminary data.</text>
</comment>
<keyword evidence="9" id="KW-1185">Reference proteome</keyword>
<dbReference type="AlphaFoldDB" id="A0A423PZY3"/>
<feature type="domain" description="ABC3 transporter permease C-terminal" evidence="7">
    <location>
        <begin position="264"/>
        <end position="371"/>
    </location>
</feature>
<comment type="subcellular location">
    <subcellularLocation>
        <location evidence="1">Cell membrane</location>
        <topology evidence="1">Multi-pass membrane protein</topology>
    </subcellularLocation>
</comment>
<feature type="transmembrane region" description="Helical" evidence="6">
    <location>
        <begin position="304"/>
        <end position="327"/>
    </location>
</feature>
<evidence type="ECO:0000256" key="5">
    <source>
        <dbReference type="ARBA" id="ARBA00023136"/>
    </source>
</evidence>
<evidence type="ECO:0000256" key="6">
    <source>
        <dbReference type="SAM" id="Phobius"/>
    </source>
</evidence>
<dbReference type="InterPro" id="IPR038766">
    <property type="entry name" value="Membrane_comp_ABC_pdt"/>
</dbReference>
<keyword evidence="5 6" id="KW-0472">Membrane</keyword>
<dbReference type="InterPro" id="IPR003838">
    <property type="entry name" value="ABC3_permease_C"/>
</dbReference>
<dbReference type="Pfam" id="PF02687">
    <property type="entry name" value="FtsX"/>
    <property type="match status" value="2"/>
</dbReference>
<reference evidence="8 9" key="1">
    <citation type="submission" date="2013-10" db="EMBL/GenBank/DDBJ databases">
        <title>Salinisphaera japonica YTM-1 Genome Sequencing.</title>
        <authorList>
            <person name="Lai Q."/>
            <person name="Li C."/>
            <person name="Shao Z."/>
        </authorList>
    </citation>
    <scope>NUCLEOTIDE SEQUENCE [LARGE SCALE GENOMIC DNA]</scope>
    <source>
        <strain evidence="8 9">YTM-1</strain>
    </source>
</reference>
<feature type="transmembrane region" description="Helical" evidence="6">
    <location>
        <begin position="354"/>
        <end position="378"/>
    </location>
</feature>
<keyword evidence="3 6" id="KW-0812">Transmembrane</keyword>
<name>A0A423PZY3_9GAMM</name>
<feature type="transmembrane region" description="Helical" evidence="6">
    <location>
        <begin position="717"/>
        <end position="737"/>
    </location>
</feature>
<feature type="transmembrane region" description="Helical" evidence="6">
    <location>
        <begin position="398"/>
        <end position="417"/>
    </location>
</feature>
<sequence>MSGQWRLVARLVGQTTRTALGQPGATRILVVALIVAVAAVVAVTRVTDRVEAAVVAEAGQTLGADLKLELNGPPDKQQRALLAAAATASAHTTQLTTALARGDRLLRARITAVPTRYPLTGRIAITDASGQTKERAHGPAAGTLWVDAGVLARLHIAIGDTIAVGRSTLRVAARLDAQPGGGGQLFDTAPGILMNRADLAATGLAGPTARLDHGLLVNAPADTRDDLRARLSETLAPGESIMDPTEANRGLASAMAKAATFLNLAALSAVVLAGVAITLSALRHGVAQRETIALYKTLGAARGVIRRILAGQLMLMGIIGLVLGGLIGELAQRGLGAIVARLFDVGLPGGHIVAAWPAGGVVAVLLAGFAWPALSGVLATPPAQVLAGSVAPIRTRRWPAYVAAVAALALLAIAATGDWRLSLWVLGGLGVAAASFALVVTALLAGLARLRGALDTRLSPATRLGIDGLLRRRGPTVIQSVALGLGLTVIFVLVIVRGDLLAGWQTQVANDAPNRFVINVEADQRGPIRAFVAARDIASPVFYPIVRARLAAIDGAPLAEHPQTIERAGRLAERALNLSWTESLKADNTLTTGAWWPGMAPRADDAPPAMSIADSVARRLDIGLGDRLTFDIAGQPLTGEVISIRHIDWSSLQPNFFILFRPGTLDRYGESWITSFYLPAGRDDVMAGLVEAFPNLNVIDIGALLARLGTLVERVSLAVELVFGFTLAAGLVVLIAAMSIHRDERRREAAVLRALGATSARLRRAAWTECLILGALAALPAAFAGQIAARLIASQALHVAYHARPGIWLIALSLAVFGIATAGVAALGDVRRQPAWRALRASDD</sequence>
<dbReference type="GO" id="GO:0005886">
    <property type="term" value="C:plasma membrane"/>
    <property type="evidence" value="ECO:0007669"/>
    <property type="project" value="UniProtKB-SubCell"/>
</dbReference>
<feature type="transmembrane region" description="Helical" evidence="6">
    <location>
        <begin position="805"/>
        <end position="827"/>
    </location>
</feature>
<dbReference type="InParanoid" id="A0A423PZY3"/>
<feature type="transmembrane region" description="Helical" evidence="6">
    <location>
        <begin position="770"/>
        <end position="793"/>
    </location>
</feature>
<keyword evidence="2" id="KW-1003">Cell membrane</keyword>
<protein>
    <recommendedName>
        <fullName evidence="7">ABC3 transporter permease C-terminal domain-containing protein</fullName>
    </recommendedName>
</protein>
<evidence type="ECO:0000256" key="2">
    <source>
        <dbReference type="ARBA" id="ARBA00022475"/>
    </source>
</evidence>
<proteinExistence type="predicted"/>
<evidence type="ECO:0000313" key="9">
    <source>
        <dbReference type="Proteomes" id="UP000285310"/>
    </source>
</evidence>
<gene>
    <name evidence="8" type="ORF">SAJA_03485</name>
</gene>